<proteinExistence type="predicted"/>
<dbReference type="Pfam" id="PF13407">
    <property type="entry name" value="Peripla_BP_4"/>
    <property type="match status" value="1"/>
</dbReference>
<evidence type="ECO:0000259" key="2">
    <source>
        <dbReference type="Pfam" id="PF13407"/>
    </source>
</evidence>
<dbReference type="InterPro" id="IPR025997">
    <property type="entry name" value="SBP_2_dom"/>
</dbReference>
<dbReference type="OrthoDB" id="9784024at2"/>
<dbReference type="PROSITE" id="PS51257">
    <property type="entry name" value="PROKAR_LIPOPROTEIN"/>
    <property type="match status" value="1"/>
</dbReference>
<dbReference type="Proteomes" id="UP000249898">
    <property type="component" value="Chromosome"/>
</dbReference>
<dbReference type="GO" id="GO:0055085">
    <property type="term" value="P:transmembrane transport"/>
    <property type="evidence" value="ECO:0007669"/>
    <property type="project" value="UniProtKB-ARBA"/>
</dbReference>
<evidence type="ECO:0000313" key="3">
    <source>
        <dbReference type="EMBL" id="AWX98895.1"/>
    </source>
</evidence>
<sequence length="369" mass="41993">MRRFRYFIVWVVLLGCSVFTVQAASMSLDLMDSYDFYQLSPRQGPLAEQFTTVVNSPPSPIRVPQKRAVRIALLLFGDINAIDNRSLLMSFKKRMRELGIDYRLDTYTGSSQNSSDITPYFKIAEAQPDYIVMTELGFVQRRFLERFLRTSKAPKVILYDFASPLAHWMNHPPLIYIGFDQKKATIMLASYLDRQLPPDASISALVLPSGYLGYVRCDVFLNEMMKYNRRISHIRVVSDNKKSAFEAAQSLLKKDPSDFIFSCSQNISDGVVAALKEKSLAPNIQTNSWGLPLHGISDLVSRRVKVSVLFMKDDLSIALAEAIKMDLEGKNMPNLYVAHSTLMPAELDAESIRLMVQQAYHYSVELWQE</sequence>
<accession>A0A2Z4PMZ5</accession>
<feature type="chain" id="PRO_5016425358" description="Periplasmic binding protein domain-containing protein" evidence="1">
    <location>
        <begin position="24"/>
        <end position="369"/>
    </location>
</feature>
<evidence type="ECO:0000313" key="4">
    <source>
        <dbReference type="Proteomes" id="UP000249898"/>
    </source>
</evidence>
<name>A0A2Z4PMZ5_9GAMM</name>
<gene>
    <name evidence="3" type="ORF">A8139_01965</name>
</gene>
<dbReference type="AlphaFoldDB" id="A0A2Z4PMZ5"/>
<dbReference type="EMBL" id="CP016181">
    <property type="protein sequence ID" value="AWX98895.1"/>
    <property type="molecule type" value="Genomic_DNA"/>
</dbReference>
<dbReference type="InterPro" id="IPR028082">
    <property type="entry name" value="Peripla_BP_I"/>
</dbReference>
<reference evidence="3 4" key="1">
    <citation type="submission" date="2016-06" db="EMBL/GenBank/DDBJ databases">
        <title>The sequenced genome of the ice-adhering bacterium Marinomonas primoryensis, from Antarctica.</title>
        <authorList>
            <person name="Graham L."/>
            <person name="Vance T.D.R."/>
            <person name="Davies P.L."/>
        </authorList>
    </citation>
    <scope>NUCLEOTIDE SEQUENCE [LARGE SCALE GENOMIC DNA]</scope>
    <source>
        <strain evidence="3 4">AceL</strain>
    </source>
</reference>
<feature type="signal peptide" evidence="1">
    <location>
        <begin position="1"/>
        <end position="23"/>
    </location>
</feature>
<protein>
    <recommendedName>
        <fullName evidence="2">Periplasmic binding protein domain-containing protein</fullName>
    </recommendedName>
</protein>
<dbReference type="SUPFAM" id="SSF53822">
    <property type="entry name" value="Periplasmic binding protein-like I"/>
    <property type="match status" value="1"/>
</dbReference>
<dbReference type="Gene3D" id="3.40.50.2300">
    <property type="match status" value="2"/>
</dbReference>
<feature type="domain" description="Periplasmic binding protein" evidence="2">
    <location>
        <begin position="155"/>
        <end position="302"/>
    </location>
</feature>
<keyword evidence="1" id="KW-0732">Signal</keyword>
<organism evidence="3 4">
    <name type="scientific">Marinomonas primoryensis</name>
    <dbReference type="NCBI Taxonomy" id="178399"/>
    <lineage>
        <taxon>Bacteria</taxon>
        <taxon>Pseudomonadati</taxon>
        <taxon>Pseudomonadota</taxon>
        <taxon>Gammaproteobacteria</taxon>
        <taxon>Oceanospirillales</taxon>
        <taxon>Oceanospirillaceae</taxon>
        <taxon>Marinomonas</taxon>
    </lineage>
</organism>
<evidence type="ECO:0000256" key="1">
    <source>
        <dbReference type="SAM" id="SignalP"/>
    </source>
</evidence>